<proteinExistence type="predicted"/>
<sequence>MLEKTALSIPRTLEGALDADWLSEILAPVASGARVAQVELVDPVQINQTIKATIVRFRVGFENGQSEALCLKGYLDRPDEKPGVAGMRETRFYRDLAGRVAFRHPEPVAMPYDDQTDFGIRYMRDLKAQGAHFCSALEPFDATRTARSLEQLATLHASYLTLGPVEDLAWTGRNIDWIANVVPVELLQGLLADERSVGIPEAQRDAHRLMAALKALNAVDEKRRPFLIHGDCHAGNLFEIAAGAGLIDFELVQRGGWSLDVAYHINATLPVAVAEQEERTLLRHYLETARRLGSEVPDDEEAWAEYRMSVVYGYFLWAITRTVDRKIIDAFCHRLSHAVARHDSFRMLGV</sequence>
<protein>
    <recommendedName>
        <fullName evidence="1">CHK kinase-like domain-containing protein</fullName>
    </recommendedName>
</protein>
<evidence type="ECO:0000259" key="1">
    <source>
        <dbReference type="SMART" id="SM00587"/>
    </source>
</evidence>
<dbReference type="InterPro" id="IPR011009">
    <property type="entry name" value="Kinase-like_dom_sf"/>
</dbReference>
<comment type="caution">
    <text evidence="2">The sequence shown here is derived from an EMBL/GenBank/DDBJ whole genome shotgun (WGS) entry which is preliminary data.</text>
</comment>
<dbReference type="Pfam" id="PF01636">
    <property type="entry name" value="APH"/>
    <property type="match status" value="1"/>
</dbReference>
<name>G6ED95_9SPHN</name>
<dbReference type="PATRIC" id="fig|1088721.3.peg.2293"/>
<keyword evidence="3" id="KW-1185">Reference proteome</keyword>
<dbReference type="Proteomes" id="UP000004030">
    <property type="component" value="Unassembled WGS sequence"/>
</dbReference>
<dbReference type="AlphaFoldDB" id="G6ED95"/>
<dbReference type="OrthoDB" id="3806873at2"/>
<dbReference type="RefSeq" id="WP_007013231.1">
    <property type="nucleotide sequence ID" value="NZ_AGFM01000033.1"/>
</dbReference>
<evidence type="ECO:0000313" key="3">
    <source>
        <dbReference type="Proteomes" id="UP000004030"/>
    </source>
</evidence>
<dbReference type="InterPro" id="IPR002575">
    <property type="entry name" value="Aminoglycoside_PTrfase"/>
</dbReference>
<dbReference type="InterPro" id="IPR015897">
    <property type="entry name" value="CHK_kinase-like"/>
</dbReference>
<reference evidence="2 3" key="1">
    <citation type="journal article" date="2012" name="J. Bacteriol.">
        <title>Genome sequence of benzo(a)pyrene-degrading bacterium Novosphingobium pentaromativorans US6-1.</title>
        <authorList>
            <person name="Luo Y.R."/>
            <person name="Kang S.G."/>
            <person name="Kim S.J."/>
            <person name="Kim M.R."/>
            <person name="Li N."/>
            <person name="Lee J.H."/>
            <person name="Kwon K.K."/>
        </authorList>
    </citation>
    <scope>NUCLEOTIDE SEQUENCE [LARGE SCALE GENOMIC DNA]</scope>
    <source>
        <strain evidence="2 3">US6-1</strain>
    </source>
</reference>
<gene>
    <name evidence="2" type="ORF">NSU_2316</name>
</gene>
<feature type="domain" description="CHK kinase-like" evidence="1">
    <location>
        <begin position="121"/>
        <end position="295"/>
    </location>
</feature>
<dbReference type="EMBL" id="AGFM01000033">
    <property type="protein sequence ID" value="EHJ60694.1"/>
    <property type="molecule type" value="Genomic_DNA"/>
</dbReference>
<dbReference type="eggNOG" id="COG2334">
    <property type="taxonomic scope" value="Bacteria"/>
</dbReference>
<evidence type="ECO:0000313" key="2">
    <source>
        <dbReference type="EMBL" id="EHJ60694.1"/>
    </source>
</evidence>
<accession>G6ED95</accession>
<dbReference type="SMART" id="SM00587">
    <property type="entry name" value="CHK"/>
    <property type="match status" value="1"/>
</dbReference>
<organism evidence="2 3">
    <name type="scientific">Novosphingobium pentaromativorans US6-1</name>
    <dbReference type="NCBI Taxonomy" id="1088721"/>
    <lineage>
        <taxon>Bacteria</taxon>
        <taxon>Pseudomonadati</taxon>
        <taxon>Pseudomonadota</taxon>
        <taxon>Alphaproteobacteria</taxon>
        <taxon>Sphingomonadales</taxon>
        <taxon>Sphingomonadaceae</taxon>
        <taxon>Novosphingobium</taxon>
    </lineage>
</organism>
<dbReference type="Gene3D" id="3.90.1200.10">
    <property type="match status" value="1"/>
</dbReference>
<dbReference type="SUPFAM" id="SSF56112">
    <property type="entry name" value="Protein kinase-like (PK-like)"/>
    <property type="match status" value="1"/>
</dbReference>